<dbReference type="AlphaFoldDB" id="A0A9P8TRQ0"/>
<proteinExistence type="predicted"/>
<feature type="transmembrane region" description="Helical" evidence="2">
    <location>
        <begin position="297"/>
        <end position="318"/>
    </location>
</feature>
<keyword evidence="4" id="KW-1185">Reference proteome</keyword>
<evidence type="ECO:0000256" key="1">
    <source>
        <dbReference type="SAM" id="MobiDB-lite"/>
    </source>
</evidence>
<dbReference type="EMBL" id="JAIWOZ010000006">
    <property type="protein sequence ID" value="KAH6604386.1"/>
    <property type="molecule type" value="Genomic_DNA"/>
</dbReference>
<feature type="transmembrane region" description="Helical" evidence="2">
    <location>
        <begin position="386"/>
        <end position="405"/>
    </location>
</feature>
<name>A0A9P8TRQ0_9HYPO</name>
<keyword evidence="2" id="KW-1133">Transmembrane helix</keyword>
<sequence length="598" mass="65194">MASTHSDTASTEGLRHAPPVPIDGASAERLAQAAVTSTDVEAAAGPGADGGASAKSANAAIVREESHDCPDGAQQRLPQENEQRRQQQQQQQQQQEKQQEKQQESQREGNHTPVFNEKIDASIAAPETVVLPRACTFSSTLTTLTAASSSFGLFSVAPACDIPESAPPDRVTLVKAAKGDGYVPQDNKLKNNLYRVVGFLELANAGDFAANVWNQYPVPVYATVLMAIGATFAGIMSVLALLDSRRAWRNVQFLRNQQRELKEARASRAAKSQPTRDLDVLLSVVYRELGTEAVSRCGLNMFMGVGAVLISVGTYLAIAGANDGIFLASNLLSGYIGNTPIALFGTVNTFWACYIFFKAQGHINAAAKAIPGTRAMALVKRRSRNVQIYSSINGIATIAGGAGSLITATRWWGYVILIPVILASLFCNYWWRTRAGYARRDLVPSGVSIMNADELSTALEFAARAGVMIKEQKKTPINSFVSDPTSLPSILAFIQKHELFEPFCERLVKDAVLRTDLGYPNNPAEIEIQIPSLLALPKERHPAVIQVAHDTVRKVGSRHFKYRERYAAELLGTYLVISKHEEKQRTKARCQVEKLGRR</sequence>
<feature type="transmembrane region" description="Helical" evidence="2">
    <location>
        <begin position="220"/>
        <end position="242"/>
    </location>
</feature>
<evidence type="ECO:0000313" key="3">
    <source>
        <dbReference type="EMBL" id="KAH6604386.1"/>
    </source>
</evidence>
<feature type="region of interest" description="Disordered" evidence="1">
    <location>
        <begin position="1"/>
        <end position="115"/>
    </location>
</feature>
<feature type="compositionally biased region" description="Polar residues" evidence="1">
    <location>
        <begin position="1"/>
        <end position="11"/>
    </location>
</feature>
<evidence type="ECO:0000256" key="2">
    <source>
        <dbReference type="SAM" id="Phobius"/>
    </source>
</evidence>
<keyword evidence="2" id="KW-0812">Transmembrane</keyword>
<feature type="compositionally biased region" description="Low complexity" evidence="1">
    <location>
        <begin position="86"/>
        <end position="96"/>
    </location>
</feature>
<feature type="compositionally biased region" description="Basic and acidic residues" evidence="1">
    <location>
        <begin position="97"/>
        <end position="110"/>
    </location>
</feature>
<reference evidence="3" key="1">
    <citation type="submission" date="2021-08" db="EMBL/GenBank/DDBJ databases">
        <title>Chromosome-Level Trichoderma cornu-damae using Hi-C Data.</title>
        <authorList>
            <person name="Kim C.S."/>
        </authorList>
    </citation>
    <scope>NUCLEOTIDE SEQUENCE</scope>
    <source>
        <strain evidence="3">KA19-0412C</strain>
    </source>
</reference>
<protein>
    <submittedName>
        <fullName evidence="3">Integral membrane</fullName>
    </submittedName>
</protein>
<feature type="transmembrane region" description="Helical" evidence="2">
    <location>
        <begin position="338"/>
        <end position="357"/>
    </location>
</feature>
<dbReference type="InterPro" id="IPR052145">
    <property type="entry name" value="Mediator/Homeobox_domain"/>
</dbReference>
<dbReference type="PANTHER" id="PTHR24330:SF19">
    <property type="entry name" value="MEDIATOR OF RNA POLYMERASE II TRANSCRIPTION SUBUNIT 29"/>
    <property type="match status" value="1"/>
</dbReference>
<dbReference type="PANTHER" id="PTHR24330">
    <property type="entry name" value="HOMEOBOX PROTEIN BARH-LIKE"/>
    <property type="match status" value="1"/>
</dbReference>
<dbReference type="OrthoDB" id="5089392at2759"/>
<accession>A0A9P8TRQ0</accession>
<feature type="transmembrane region" description="Helical" evidence="2">
    <location>
        <begin position="411"/>
        <end position="431"/>
    </location>
</feature>
<evidence type="ECO:0000313" key="4">
    <source>
        <dbReference type="Proteomes" id="UP000827724"/>
    </source>
</evidence>
<comment type="caution">
    <text evidence="3">The sequence shown here is derived from an EMBL/GenBank/DDBJ whole genome shotgun (WGS) entry which is preliminary data.</text>
</comment>
<gene>
    <name evidence="3" type="ORF">Trco_007832</name>
</gene>
<feature type="compositionally biased region" description="Low complexity" evidence="1">
    <location>
        <begin position="42"/>
        <end position="60"/>
    </location>
</feature>
<keyword evidence="2" id="KW-0472">Membrane</keyword>
<dbReference type="Proteomes" id="UP000827724">
    <property type="component" value="Unassembled WGS sequence"/>
</dbReference>
<organism evidence="3 4">
    <name type="scientific">Trichoderma cornu-damae</name>
    <dbReference type="NCBI Taxonomy" id="654480"/>
    <lineage>
        <taxon>Eukaryota</taxon>
        <taxon>Fungi</taxon>
        <taxon>Dikarya</taxon>
        <taxon>Ascomycota</taxon>
        <taxon>Pezizomycotina</taxon>
        <taxon>Sordariomycetes</taxon>
        <taxon>Hypocreomycetidae</taxon>
        <taxon>Hypocreales</taxon>
        <taxon>Hypocreaceae</taxon>
        <taxon>Trichoderma</taxon>
    </lineage>
</organism>